<keyword evidence="3" id="KW-0486">Methionine biosynthesis</keyword>
<reference evidence="6 7" key="1">
    <citation type="submission" date="2019-07" db="EMBL/GenBank/DDBJ databases">
        <title>Whole genome shotgun sequence of Cyclobacterium qasimii NBRC 106168.</title>
        <authorList>
            <person name="Hosoyama A."/>
            <person name="Uohara A."/>
            <person name="Ohji S."/>
            <person name="Ichikawa N."/>
        </authorList>
    </citation>
    <scope>NUCLEOTIDE SEQUENCE [LARGE SCALE GENOMIC DNA]</scope>
    <source>
        <strain evidence="6 7">NBRC 106168</strain>
    </source>
</reference>
<dbReference type="FunFam" id="3.40.640.10:FF:000046">
    <property type="entry name" value="Cystathionine gamma-lyase"/>
    <property type="match status" value="1"/>
</dbReference>
<dbReference type="Gene3D" id="3.40.640.10">
    <property type="entry name" value="Type I PLP-dependent aspartate aminotransferase-like (Major domain)"/>
    <property type="match status" value="1"/>
</dbReference>
<keyword evidence="2 3" id="KW-0663">Pyridoxal phosphate</keyword>
<dbReference type="HAMAP" id="MF_02056">
    <property type="entry name" value="MetZ"/>
    <property type="match status" value="1"/>
</dbReference>
<dbReference type="PANTHER" id="PTHR11808:SF80">
    <property type="entry name" value="CYSTATHIONINE GAMMA-LYASE"/>
    <property type="match status" value="1"/>
</dbReference>
<dbReference type="CDD" id="cd00614">
    <property type="entry name" value="CGS_like"/>
    <property type="match status" value="1"/>
</dbReference>
<dbReference type="Gene3D" id="3.90.1150.10">
    <property type="entry name" value="Aspartate Aminotransferase, domain 1"/>
    <property type="match status" value="1"/>
</dbReference>
<comment type="pathway">
    <text evidence="3">Amino-acid biosynthesis; L-methionine biosynthesis via de novo pathway; L-homocysteine from O-succinyl-L-homoserine: step 1/1.</text>
</comment>
<name>A0A512C875_9BACT</name>
<comment type="caution">
    <text evidence="6">The sequence shown here is derived from an EMBL/GenBank/DDBJ whole genome shotgun (WGS) entry which is preliminary data.</text>
</comment>
<keyword evidence="3" id="KW-0808">Transferase</keyword>
<dbReference type="GO" id="GO:0005737">
    <property type="term" value="C:cytoplasm"/>
    <property type="evidence" value="ECO:0007669"/>
    <property type="project" value="TreeGrafter"/>
</dbReference>
<protein>
    <recommendedName>
        <fullName evidence="3">O-succinylhomoserine sulfhydrylase</fullName>
        <shortName evidence="3">OSH sulfhydrylase</shortName>
        <shortName evidence="3">OSHS sulfhydrylase</shortName>
        <ecNumber evidence="3">2.5.1.-</ecNumber>
    </recommendedName>
</protein>
<dbReference type="UniPathway" id="UPA00051">
    <property type="reaction ID" value="UER00449"/>
</dbReference>
<sequence>MVYIHVSTIRKISFMDYKNFETQAVRIAASSSNQREHSAPIYLSSSFVFDSAEQARQMFADEIEGNIYSRYANPNTSDLIEKVCAAEGTESGVTTASGMAAMFGSMASLLRQGDHILASRSLFGSTHQLLTRIFPKWGISHTYGDISDIGQWEQLVQPNTKMLFIETPSNPGLEIIDLEYIAKFANAHNLVLVVDNCFATPYLQQPAKWGAHIVTHSATKFIDGQGRVLGGLILGKKELIDEVQFFMRHTGPSLSPFNAWILAKSMETLAVRMDRHCESALKIAQYFEGNKEVEVVKYPFLASHPQFDLAKKQMKHGGGIITLTLKGGLPRAKNFIDQLQMISVTANLGDTRSIVTHPASTTHSKLTQEEREKVGILNGLVRLSVGLEHVDDIILDIERALEKSKN</sequence>
<dbReference type="InterPro" id="IPR015422">
    <property type="entry name" value="PyrdxlP-dep_Trfase_small"/>
</dbReference>
<dbReference type="Proteomes" id="UP000321301">
    <property type="component" value="Unassembled WGS sequence"/>
</dbReference>
<evidence type="ECO:0000256" key="1">
    <source>
        <dbReference type="ARBA" id="ARBA00001933"/>
    </source>
</evidence>
<dbReference type="InterPro" id="IPR000277">
    <property type="entry name" value="Cys/Met-Metab_PyrdxlP-dep_enz"/>
</dbReference>
<dbReference type="GO" id="GO:0016846">
    <property type="term" value="F:carbon-sulfur lyase activity"/>
    <property type="evidence" value="ECO:0007669"/>
    <property type="project" value="TreeGrafter"/>
</dbReference>
<feature type="modified residue" description="N6-(pyridoxal phosphate)lysine" evidence="3 4">
    <location>
        <position position="220"/>
    </location>
</feature>
<dbReference type="PANTHER" id="PTHR11808">
    <property type="entry name" value="TRANS-SULFURATION ENZYME FAMILY MEMBER"/>
    <property type="match status" value="1"/>
</dbReference>
<dbReference type="EC" id="2.5.1.-" evidence="3"/>
<dbReference type="Pfam" id="PF01053">
    <property type="entry name" value="Cys_Met_Meta_PP"/>
    <property type="match status" value="1"/>
</dbReference>
<evidence type="ECO:0000313" key="6">
    <source>
        <dbReference type="EMBL" id="GEO20411.1"/>
    </source>
</evidence>
<comment type="subunit">
    <text evidence="3">Homotetramer.</text>
</comment>
<keyword evidence="3" id="KW-0028">Amino-acid biosynthesis</keyword>
<keyword evidence="7" id="KW-1185">Reference proteome</keyword>
<evidence type="ECO:0000256" key="5">
    <source>
        <dbReference type="RuleBase" id="RU362118"/>
    </source>
</evidence>
<proteinExistence type="inferred from homology"/>
<dbReference type="InterPro" id="IPR006234">
    <property type="entry name" value="O-succ-hSer_sulfhydrylase"/>
</dbReference>
<dbReference type="EMBL" id="BJYV01000002">
    <property type="protein sequence ID" value="GEO20411.1"/>
    <property type="molecule type" value="Genomic_DNA"/>
</dbReference>
<comment type="similarity">
    <text evidence="3">Belongs to the trans-sulfuration enzymes family. MetZ subfamily.</text>
</comment>
<gene>
    <name evidence="3 6" type="primary">metZ</name>
    <name evidence="6" type="ORF">CQA01_09450</name>
</gene>
<dbReference type="AlphaFoldDB" id="A0A512C875"/>
<evidence type="ECO:0000313" key="7">
    <source>
        <dbReference type="Proteomes" id="UP000321301"/>
    </source>
</evidence>
<dbReference type="GO" id="GO:0071266">
    <property type="term" value="P:'de novo' L-methionine biosynthetic process"/>
    <property type="evidence" value="ECO:0007669"/>
    <property type="project" value="UniProtKB-UniRule"/>
</dbReference>
<dbReference type="InterPro" id="IPR015424">
    <property type="entry name" value="PyrdxlP-dep_Trfase"/>
</dbReference>
<dbReference type="GO" id="GO:0016765">
    <property type="term" value="F:transferase activity, transferring alkyl or aryl (other than methyl) groups"/>
    <property type="evidence" value="ECO:0007669"/>
    <property type="project" value="UniProtKB-UniRule"/>
</dbReference>
<accession>A0A512C875</accession>
<dbReference type="SUPFAM" id="SSF53383">
    <property type="entry name" value="PLP-dependent transferases"/>
    <property type="match status" value="1"/>
</dbReference>
<comment type="function">
    <text evidence="3">Catalyzes the formation of L-homocysteine from O-succinyl-L-homoserine (OSHS) and hydrogen sulfide.</text>
</comment>
<comment type="cofactor">
    <cofactor evidence="1 3 5">
        <name>pyridoxal 5'-phosphate</name>
        <dbReference type="ChEBI" id="CHEBI:597326"/>
    </cofactor>
</comment>
<dbReference type="GO" id="GO:0030170">
    <property type="term" value="F:pyridoxal phosphate binding"/>
    <property type="evidence" value="ECO:0007669"/>
    <property type="project" value="UniProtKB-UniRule"/>
</dbReference>
<dbReference type="GO" id="GO:0071268">
    <property type="term" value="P:homocysteine biosynthetic process"/>
    <property type="evidence" value="ECO:0007669"/>
    <property type="project" value="InterPro"/>
</dbReference>
<evidence type="ECO:0000256" key="2">
    <source>
        <dbReference type="ARBA" id="ARBA00022898"/>
    </source>
</evidence>
<evidence type="ECO:0000256" key="4">
    <source>
        <dbReference type="PIRSR" id="PIRSR001434-2"/>
    </source>
</evidence>
<dbReference type="FunFam" id="3.90.1150.10:FF:000033">
    <property type="entry name" value="Cystathionine gamma-synthase"/>
    <property type="match status" value="1"/>
</dbReference>
<evidence type="ECO:0000256" key="3">
    <source>
        <dbReference type="HAMAP-Rule" id="MF_02056"/>
    </source>
</evidence>
<comment type="catalytic activity">
    <reaction evidence="3">
        <text>O-succinyl-L-homoserine + hydrogen sulfide = L-homocysteine + succinate</text>
        <dbReference type="Rhea" id="RHEA:27826"/>
        <dbReference type="ChEBI" id="CHEBI:29919"/>
        <dbReference type="ChEBI" id="CHEBI:30031"/>
        <dbReference type="ChEBI" id="CHEBI:57661"/>
        <dbReference type="ChEBI" id="CHEBI:58199"/>
    </reaction>
</comment>
<organism evidence="6 7">
    <name type="scientific">Cyclobacterium qasimii</name>
    <dbReference type="NCBI Taxonomy" id="1350429"/>
    <lineage>
        <taxon>Bacteria</taxon>
        <taxon>Pseudomonadati</taxon>
        <taxon>Bacteroidota</taxon>
        <taxon>Cytophagia</taxon>
        <taxon>Cytophagales</taxon>
        <taxon>Cyclobacteriaceae</taxon>
        <taxon>Cyclobacterium</taxon>
    </lineage>
</organism>
<dbReference type="InterPro" id="IPR015421">
    <property type="entry name" value="PyrdxlP-dep_Trfase_major"/>
</dbReference>
<dbReference type="PIRSF" id="PIRSF001434">
    <property type="entry name" value="CGS"/>
    <property type="match status" value="1"/>
</dbReference>
<dbReference type="GO" id="GO:0019346">
    <property type="term" value="P:transsulfuration"/>
    <property type="evidence" value="ECO:0007669"/>
    <property type="project" value="InterPro"/>
</dbReference>